<feature type="compositionally biased region" description="Polar residues" evidence="10">
    <location>
        <begin position="1"/>
        <end position="17"/>
    </location>
</feature>
<keyword evidence="6 9" id="KW-1133">Transmembrane helix</keyword>
<evidence type="ECO:0000256" key="6">
    <source>
        <dbReference type="ARBA" id="ARBA00022989"/>
    </source>
</evidence>
<evidence type="ECO:0000256" key="5">
    <source>
        <dbReference type="ARBA" id="ARBA00022692"/>
    </source>
</evidence>
<feature type="transmembrane region" description="Helical" evidence="9">
    <location>
        <begin position="235"/>
        <end position="254"/>
    </location>
</feature>
<dbReference type="Pfam" id="PF01988">
    <property type="entry name" value="VIT1"/>
    <property type="match status" value="1"/>
</dbReference>
<evidence type="ECO:0000313" key="11">
    <source>
        <dbReference type="EMBL" id="CAI9279505.1"/>
    </source>
</evidence>
<keyword evidence="4 9" id="KW-0926">Vacuole</keyword>
<dbReference type="GO" id="GO:0005384">
    <property type="term" value="F:manganese ion transmembrane transporter activity"/>
    <property type="evidence" value="ECO:0007669"/>
    <property type="project" value="InterPro"/>
</dbReference>
<proteinExistence type="inferred from homology"/>
<evidence type="ECO:0000256" key="3">
    <source>
        <dbReference type="ARBA" id="ARBA00022496"/>
    </source>
</evidence>
<comment type="caution">
    <text evidence="9">Lacks conserved residue(s) required for the propagation of feature annotation.</text>
</comment>
<evidence type="ECO:0000256" key="9">
    <source>
        <dbReference type="RuleBase" id="RU369115"/>
    </source>
</evidence>
<keyword evidence="5 9" id="KW-0812">Transmembrane</keyword>
<comment type="similarity">
    <text evidence="2 9">Belongs to the CCC1 family.</text>
</comment>
<dbReference type="EMBL" id="OX465080">
    <property type="protein sequence ID" value="CAI9279505.1"/>
    <property type="molecule type" value="Genomic_DNA"/>
</dbReference>
<sequence>MSRNSDGATTTTISLLQDTEAAEKNSCGDRPKEPWKGELVKSIVYSGLDAIVTSFSLISSISAGRLSSVDVLVLGFANLVADGISMGMGDYVSSNTEHDVAAKEKLVTEWDVTNRRRLQEQSLLDRYRALGMNHEDAAMVINTFYCKNESTASSFTITYKLQLTTTIFAQVVEIFAKYSDIMVEEKMVQNGILSPEEGEKPWKTGLVTFGAFLLFGSAPIIAFIVLIPFTQNDTLKFIGACVLSALALAALGIAKAKIAGQNYALSVVGTLFNGAIAGFAAYVIGWGLRNVAGLEEE</sequence>
<evidence type="ECO:0000256" key="4">
    <source>
        <dbReference type="ARBA" id="ARBA00022554"/>
    </source>
</evidence>
<evidence type="ECO:0000256" key="8">
    <source>
        <dbReference type="ARBA" id="ARBA00044464"/>
    </source>
</evidence>
<comment type="catalytic activity">
    <reaction evidence="8">
        <text>Fe(2+)(in) = Fe(2+)(out)</text>
        <dbReference type="Rhea" id="RHEA:28486"/>
        <dbReference type="ChEBI" id="CHEBI:29033"/>
    </reaction>
    <physiologicalReaction direction="left-to-right" evidence="8">
        <dbReference type="Rhea" id="RHEA:28487"/>
    </physiologicalReaction>
</comment>
<name>A0AA36E2H3_LACSI</name>
<feature type="region of interest" description="Disordered" evidence="10">
    <location>
        <begin position="1"/>
        <end position="32"/>
    </location>
</feature>
<keyword evidence="9" id="KW-0406">Ion transport</keyword>
<evidence type="ECO:0000313" key="12">
    <source>
        <dbReference type="Proteomes" id="UP001177003"/>
    </source>
</evidence>
<feature type="transmembrane region" description="Helical" evidence="9">
    <location>
        <begin position="206"/>
        <end position="229"/>
    </location>
</feature>
<keyword evidence="12" id="KW-1185">Reference proteome</keyword>
<dbReference type="GO" id="GO:0005774">
    <property type="term" value="C:vacuolar membrane"/>
    <property type="evidence" value="ECO:0007669"/>
    <property type="project" value="UniProtKB-SubCell"/>
</dbReference>
<reference evidence="11" key="1">
    <citation type="submission" date="2023-04" db="EMBL/GenBank/DDBJ databases">
        <authorList>
            <person name="Vijverberg K."/>
            <person name="Xiong W."/>
            <person name="Schranz E."/>
        </authorList>
    </citation>
    <scope>NUCLEOTIDE SEQUENCE</scope>
</reference>
<dbReference type="Proteomes" id="UP001177003">
    <property type="component" value="Chromosome 4"/>
</dbReference>
<feature type="compositionally biased region" description="Basic and acidic residues" evidence="10">
    <location>
        <begin position="21"/>
        <end position="32"/>
    </location>
</feature>
<dbReference type="GO" id="GO:0005381">
    <property type="term" value="F:iron ion transmembrane transporter activity"/>
    <property type="evidence" value="ECO:0007669"/>
    <property type="project" value="UniProtKB-UniRule"/>
</dbReference>
<dbReference type="PANTHER" id="PTHR31851">
    <property type="entry name" value="FE(2+)/MN(2+) TRANSPORTER PCL1"/>
    <property type="match status" value="1"/>
</dbReference>
<feature type="transmembrane region" description="Helical" evidence="9">
    <location>
        <begin position="263"/>
        <end position="288"/>
    </location>
</feature>
<gene>
    <name evidence="11" type="ORF">LSALG_LOCUS19300</name>
</gene>
<protein>
    <recommendedName>
        <fullName evidence="9">Vacuolar iron transporter</fullName>
    </recommendedName>
</protein>
<evidence type="ECO:0000256" key="10">
    <source>
        <dbReference type="SAM" id="MobiDB-lite"/>
    </source>
</evidence>
<dbReference type="InterPro" id="IPR008217">
    <property type="entry name" value="Ccc1_fam"/>
</dbReference>
<keyword evidence="3" id="KW-0408">Iron</keyword>
<evidence type="ECO:0000256" key="1">
    <source>
        <dbReference type="ARBA" id="ARBA00004128"/>
    </source>
</evidence>
<organism evidence="11 12">
    <name type="scientific">Lactuca saligna</name>
    <name type="common">Willowleaf lettuce</name>
    <dbReference type="NCBI Taxonomy" id="75948"/>
    <lineage>
        <taxon>Eukaryota</taxon>
        <taxon>Viridiplantae</taxon>
        <taxon>Streptophyta</taxon>
        <taxon>Embryophyta</taxon>
        <taxon>Tracheophyta</taxon>
        <taxon>Spermatophyta</taxon>
        <taxon>Magnoliopsida</taxon>
        <taxon>eudicotyledons</taxon>
        <taxon>Gunneridae</taxon>
        <taxon>Pentapetalae</taxon>
        <taxon>asterids</taxon>
        <taxon>campanulids</taxon>
        <taxon>Asterales</taxon>
        <taxon>Asteraceae</taxon>
        <taxon>Cichorioideae</taxon>
        <taxon>Cichorieae</taxon>
        <taxon>Lactucinae</taxon>
        <taxon>Lactuca</taxon>
    </lineage>
</organism>
<keyword evidence="9" id="KW-0813">Transport</keyword>
<accession>A0AA36E2H3</accession>
<keyword evidence="3" id="KW-0410">Iron transport</keyword>
<dbReference type="AlphaFoldDB" id="A0AA36E2H3"/>
<evidence type="ECO:0000256" key="7">
    <source>
        <dbReference type="ARBA" id="ARBA00023136"/>
    </source>
</evidence>
<evidence type="ECO:0000256" key="2">
    <source>
        <dbReference type="ARBA" id="ARBA00007049"/>
    </source>
</evidence>
<dbReference type="GO" id="GO:0140315">
    <property type="term" value="F:iron ion sequestering activity"/>
    <property type="evidence" value="ECO:0007669"/>
    <property type="project" value="UniProtKB-UniRule"/>
</dbReference>
<keyword evidence="7 9" id="KW-0472">Membrane</keyword>
<comment type="subcellular location">
    <subcellularLocation>
        <location evidence="1 9">Vacuole membrane</location>
        <topology evidence="1 9">Multi-pass membrane protein</topology>
    </subcellularLocation>
</comment>
<dbReference type="GO" id="GO:0030026">
    <property type="term" value="P:intracellular manganese ion homeostasis"/>
    <property type="evidence" value="ECO:0007669"/>
    <property type="project" value="InterPro"/>
</dbReference>
<comment type="function">
    <text evidence="9">Vacuolar Fe(2+) uptake transporter.</text>
</comment>